<name>A0A8T2MW68_9TELE</name>
<organism evidence="1 2">
    <name type="scientific">Albula glossodonta</name>
    <name type="common">roundjaw bonefish</name>
    <dbReference type="NCBI Taxonomy" id="121402"/>
    <lineage>
        <taxon>Eukaryota</taxon>
        <taxon>Metazoa</taxon>
        <taxon>Chordata</taxon>
        <taxon>Craniata</taxon>
        <taxon>Vertebrata</taxon>
        <taxon>Euteleostomi</taxon>
        <taxon>Actinopterygii</taxon>
        <taxon>Neopterygii</taxon>
        <taxon>Teleostei</taxon>
        <taxon>Albuliformes</taxon>
        <taxon>Albulidae</taxon>
        <taxon>Albula</taxon>
    </lineage>
</organism>
<evidence type="ECO:0000313" key="2">
    <source>
        <dbReference type="Proteomes" id="UP000824540"/>
    </source>
</evidence>
<reference evidence="1" key="1">
    <citation type="thesis" date="2021" institute="BYU ScholarsArchive" country="Provo, UT, USA">
        <title>Applications of and Algorithms for Genome Assembly and Genomic Analyses with an Emphasis on Marine Teleosts.</title>
        <authorList>
            <person name="Pickett B.D."/>
        </authorList>
    </citation>
    <scope>NUCLEOTIDE SEQUENCE</scope>
    <source>
        <strain evidence="1">HI-2016</strain>
    </source>
</reference>
<sequence>MPCRALHSAALPAELESSALPLSDSKECAQLKRAVPPPTVPEGTRTRFECSSPPSLVLICRVALDSTERTDSEEPVCS</sequence>
<evidence type="ECO:0000313" key="1">
    <source>
        <dbReference type="EMBL" id="KAG9331913.1"/>
    </source>
</evidence>
<keyword evidence="2" id="KW-1185">Reference proteome</keyword>
<dbReference type="EMBL" id="JAFBMS010000275">
    <property type="protein sequence ID" value="KAG9331913.1"/>
    <property type="molecule type" value="Genomic_DNA"/>
</dbReference>
<gene>
    <name evidence="1" type="ORF">JZ751_016575</name>
</gene>
<dbReference type="AlphaFoldDB" id="A0A8T2MW68"/>
<protein>
    <submittedName>
        <fullName evidence="1">Uncharacterized protein</fullName>
    </submittedName>
</protein>
<dbReference type="Proteomes" id="UP000824540">
    <property type="component" value="Unassembled WGS sequence"/>
</dbReference>
<comment type="caution">
    <text evidence="1">The sequence shown here is derived from an EMBL/GenBank/DDBJ whole genome shotgun (WGS) entry which is preliminary data.</text>
</comment>
<accession>A0A8T2MW68</accession>
<proteinExistence type="predicted"/>